<feature type="compositionally biased region" description="Polar residues" evidence="1">
    <location>
        <begin position="1"/>
        <end position="11"/>
    </location>
</feature>
<dbReference type="RefSeq" id="XP_009542375.1">
    <property type="nucleotide sequence ID" value="XM_009544080.1"/>
</dbReference>
<evidence type="ECO:0000313" key="2">
    <source>
        <dbReference type="EMBL" id="ETW85523.1"/>
    </source>
</evidence>
<dbReference type="HOGENOM" id="CLU_2133816_0_0_1"/>
<evidence type="ECO:0000256" key="1">
    <source>
        <dbReference type="SAM" id="MobiDB-lite"/>
    </source>
</evidence>
<accession>W4KI35</accession>
<dbReference type="EMBL" id="KI925455">
    <property type="protein sequence ID" value="ETW85523.1"/>
    <property type="molecule type" value="Genomic_DNA"/>
</dbReference>
<gene>
    <name evidence="2" type="ORF">HETIRDRAFT_432247</name>
</gene>
<reference evidence="2 3" key="1">
    <citation type="journal article" date="2012" name="New Phytol.">
        <title>Insight into trade-off between wood decay and parasitism from the genome of a fungal forest pathogen.</title>
        <authorList>
            <person name="Olson A."/>
            <person name="Aerts A."/>
            <person name="Asiegbu F."/>
            <person name="Belbahri L."/>
            <person name="Bouzid O."/>
            <person name="Broberg A."/>
            <person name="Canback B."/>
            <person name="Coutinho P.M."/>
            <person name="Cullen D."/>
            <person name="Dalman K."/>
            <person name="Deflorio G."/>
            <person name="van Diepen L.T."/>
            <person name="Dunand C."/>
            <person name="Duplessis S."/>
            <person name="Durling M."/>
            <person name="Gonthier P."/>
            <person name="Grimwood J."/>
            <person name="Fossdal C.G."/>
            <person name="Hansson D."/>
            <person name="Henrissat B."/>
            <person name="Hietala A."/>
            <person name="Himmelstrand K."/>
            <person name="Hoffmeister D."/>
            <person name="Hogberg N."/>
            <person name="James T.Y."/>
            <person name="Karlsson M."/>
            <person name="Kohler A."/>
            <person name="Kues U."/>
            <person name="Lee Y.H."/>
            <person name="Lin Y.C."/>
            <person name="Lind M."/>
            <person name="Lindquist E."/>
            <person name="Lombard V."/>
            <person name="Lucas S."/>
            <person name="Lunden K."/>
            <person name="Morin E."/>
            <person name="Murat C."/>
            <person name="Park J."/>
            <person name="Raffaello T."/>
            <person name="Rouze P."/>
            <person name="Salamov A."/>
            <person name="Schmutz J."/>
            <person name="Solheim H."/>
            <person name="Stahlberg J."/>
            <person name="Velez H."/>
            <person name="de Vries R.P."/>
            <person name="Wiebenga A."/>
            <person name="Woodward S."/>
            <person name="Yakovlev I."/>
            <person name="Garbelotto M."/>
            <person name="Martin F."/>
            <person name="Grigoriev I.V."/>
            <person name="Stenlid J."/>
        </authorList>
    </citation>
    <scope>NUCLEOTIDE SEQUENCE [LARGE SCALE GENOMIC DNA]</scope>
    <source>
        <strain evidence="2 3">TC 32-1</strain>
    </source>
</reference>
<sequence length="113" mass="12438">MLSNSSDSPSGWNDHGRLTLLRGHGATDAPSGYDYARRNASCITVRTPLGKVGSGLARHGAGVRCFESVEIEADGEEALRGLKRKRTRGTWRLMDDERGRRGRGWEVAVVWRG</sequence>
<dbReference type="AlphaFoldDB" id="W4KI35"/>
<evidence type="ECO:0000313" key="3">
    <source>
        <dbReference type="Proteomes" id="UP000030671"/>
    </source>
</evidence>
<dbReference type="InParanoid" id="W4KI35"/>
<organism evidence="2 3">
    <name type="scientific">Heterobasidion irregulare (strain TC 32-1)</name>
    <dbReference type="NCBI Taxonomy" id="747525"/>
    <lineage>
        <taxon>Eukaryota</taxon>
        <taxon>Fungi</taxon>
        <taxon>Dikarya</taxon>
        <taxon>Basidiomycota</taxon>
        <taxon>Agaricomycotina</taxon>
        <taxon>Agaricomycetes</taxon>
        <taxon>Russulales</taxon>
        <taxon>Bondarzewiaceae</taxon>
        <taxon>Heterobasidion</taxon>
        <taxon>Heterobasidion annosum species complex</taxon>
    </lineage>
</organism>
<keyword evidence="3" id="KW-1185">Reference proteome</keyword>
<name>W4KI35_HETIT</name>
<proteinExistence type="predicted"/>
<protein>
    <submittedName>
        <fullName evidence="2">Uncharacterized protein</fullName>
    </submittedName>
</protein>
<feature type="region of interest" description="Disordered" evidence="1">
    <location>
        <begin position="1"/>
        <end position="32"/>
    </location>
</feature>
<dbReference type="GeneID" id="20674598"/>
<dbReference type="Proteomes" id="UP000030671">
    <property type="component" value="Unassembled WGS sequence"/>
</dbReference>
<dbReference type="KEGG" id="hir:HETIRDRAFT_432247"/>